<evidence type="ECO:0000313" key="3">
    <source>
        <dbReference type="Proteomes" id="UP000309340"/>
    </source>
</evidence>
<dbReference type="InterPro" id="IPR011051">
    <property type="entry name" value="RmlC_Cupin_sf"/>
</dbReference>
<dbReference type="PANTHER" id="PTHR40434">
    <property type="entry name" value="CUPIN_2 DOMAIN-CONTAINING PROTEIN"/>
    <property type="match status" value="1"/>
</dbReference>
<comment type="caution">
    <text evidence="2">The sequence shown here is derived from an EMBL/GenBank/DDBJ whole genome shotgun (WGS) entry which is preliminary data.</text>
</comment>
<dbReference type="PANTHER" id="PTHR40434:SF1">
    <property type="entry name" value="CUPIN TYPE-1 DOMAIN-CONTAINING PROTEIN"/>
    <property type="match status" value="1"/>
</dbReference>
<organism evidence="2 3">
    <name type="scientific">Friedmanniomyces simplex</name>
    <dbReference type="NCBI Taxonomy" id="329884"/>
    <lineage>
        <taxon>Eukaryota</taxon>
        <taxon>Fungi</taxon>
        <taxon>Dikarya</taxon>
        <taxon>Ascomycota</taxon>
        <taxon>Pezizomycotina</taxon>
        <taxon>Dothideomycetes</taxon>
        <taxon>Dothideomycetidae</taxon>
        <taxon>Mycosphaerellales</taxon>
        <taxon>Teratosphaeriaceae</taxon>
        <taxon>Friedmanniomyces</taxon>
    </lineage>
</organism>
<proteinExistence type="predicted"/>
<evidence type="ECO:0000313" key="2">
    <source>
        <dbReference type="EMBL" id="TKA83559.1"/>
    </source>
</evidence>
<dbReference type="SUPFAM" id="SSF51182">
    <property type="entry name" value="RmlC-like cupins"/>
    <property type="match status" value="1"/>
</dbReference>
<dbReference type="OrthoDB" id="5270965at2759"/>
<dbReference type="EMBL" id="NAJQ01000007">
    <property type="protein sequence ID" value="TKA83559.1"/>
    <property type="molecule type" value="Genomic_DNA"/>
</dbReference>
<feature type="region of interest" description="Disordered" evidence="1">
    <location>
        <begin position="23"/>
        <end position="46"/>
    </location>
</feature>
<accession>A0A4V5NKW0</accession>
<dbReference type="Proteomes" id="UP000309340">
    <property type="component" value="Unassembled WGS sequence"/>
</dbReference>
<name>A0A4V5NKW0_9PEZI</name>
<gene>
    <name evidence="2" type="ORF">B0A55_00507</name>
</gene>
<reference evidence="2 3" key="1">
    <citation type="submission" date="2017-03" db="EMBL/GenBank/DDBJ databases">
        <title>Genomes of endolithic fungi from Antarctica.</title>
        <authorList>
            <person name="Coleine C."/>
            <person name="Masonjones S."/>
            <person name="Stajich J.E."/>
        </authorList>
    </citation>
    <scope>NUCLEOTIDE SEQUENCE [LARGE SCALE GENOMIC DNA]</scope>
    <source>
        <strain evidence="2 3">CCFEE 5184</strain>
    </source>
</reference>
<protein>
    <recommendedName>
        <fullName evidence="4">Cupin 2 conserved barrel domain-containing protein</fullName>
    </recommendedName>
</protein>
<evidence type="ECO:0000256" key="1">
    <source>
        <dbReference type="SAM" id="MobiDB-lite"/>
    </source>
</evidence>
<sequence>MKSSKAAEAEVRSWGYRHVFTWTDSANGNNEKPKRSTHTPPPRPFTNIHVKAHYAPHTHSGKTTHLILRGGLTMAYPDDATPRKETLGVGARWDVEANRKHEVWVGEEGCTYVIGE</sequence>
<evidence type="ECO:0008006" key="4">
    <source>
        <dbReference type="Google" id="ProtNLM"/>
    </source>
</evidence>
<keyword evidence="3" id="KW-1185">Reference proteome</keyword>
<dbReference type="AlphaFoldDB" id="A0A4V5NKW0"/>